<feature type="region of interest" description="Disordered" evidence="1">
    <location>
        <begin position="81"/>
        <end position="125"/>
    </location>
</feature>
<dbReference type="EMBL" id="BRXZ01000340">
    <property type="protein sequence ID" value="GMI09814.1"/>
    <property type="molecule type" value="Genomic_DNA"/>
</dbReference>
<dbReference type="OrthoDB" id="10557029at2759"/>
<reference evidence="2" key="1">
    <citation type="submission" date="2022-07" db="EMBL/GenBank/DDBJ databases">
        <title>Genome analysis of Parmales, a sister group of diatoms, reveals the evolutionary specialization of diatoms from phago-mixotrophs to photoautotrophs.</title>
        <authorList>
            <person name="Ban H."/>
            <person name="Sato S."/>
            <person name="Yoshikawa S."/>
            <person name="Kazumasa Y."/>
            <person name="Nakamura Y."/>
            <person name="Ichinomiya M."/>
            <person name="Saitoh K."/>
            <person name="Sato N."/>
            <person name="Blanc-Mathieu R."/>
            <person name="Endo H."/>
            <person name="Kuwata A."/>
            <person name="Ogata H."/>
        </authorList>
    </citation>
    <scope>NUCLEOTIDE SEQUENCE</scope>
</reference>
<evidence type="ECO:0000313" key="2">
    <source>
        <dbReference type="EMBL" id="GMI09814.1"/>
    </source>
</evidence>
<comment type="caution">
    <text evidence="2">The sequence shown here is derived from an EMBL/GenBank/DDBJ whole genome shotgun (WGS) entry which is preliminary data.</text>
</comment>
<evidence type="ECO:0000256" key="1">
    <source>
        <dbReference type="SAM" id="MobiDB-lite"/>
    </source>
</evidence>
<proteinExistence type="predicted"/>
<keyword evidence="3" id="KW-1185">Reference proteome</keyword>
<sequence>MTSNPPPHDPSSPSAYVASMSTLVVALPVVDNENDPLNDAPNCASRDTLNDENCNNMNSANVISSPVRTTVTQGQRRFSGIYIPGQSPEAASGADTDVHGFSTPPPKRNSRTSETSTSRVRHRRSATSLGFVSRATARPPIRRNTVVNGPTKRVDETKDFNRLLKLASKKKKPNSSTVRHRRRASVAGRIEMTSDRYPTPAIPSPSVQVLRRRDSLLPPNLISELQTHSFNRNKNILERRPSLEQKLESKPSLFERLKLFEYARVRRGISEGTSTVWGFLNTFSYLSGVRKDIAFAKIISSRRKSRLPAEDVENQIISPTARTLHNVPLTPNSINPSPIISPPENALFGDVLTPNNRHVTMNDDII</sequence>
<organism evidence="2 3">
    <name type="scientific">Triparma retinervis</name>
    <dbReference type="NCBI Taxonomy" id="2557542"/>
    <lineage>
        <taxon>Eukaryota</taxon>
        <taxon>Sar</taxon>
        <taxon>Stramenopiles</taxon>
        <taxon>Ochrophyta</taxon>
        <taxon>Bolidophyceae</taxon>
        <taxon>Parmales</taxon>
        <taxon>Triparmaceae</taxon>
        <taxon>Triparma</taxon>
    </lineage>
</organism>
<dbReference type="Proteomes" id="UP001165082">
    <property type="component" value="Unassembled WGS sequence"/>
</dbReference>
<gene>
    <name evidence="2" type="ORF">TrRE_jg9149</name>
</gene>
<accession>A0A9W7KSC4</accession>
<feature type="non-terminal residue" evidence="2">
    <location>
        <position position="366"/>
    </location>
</feature>
<evidence type="ECO:0000313" key="3">
    <source>
        <dbReference type="Proteomes" id="UP001165082"/>
    </source>
</evidence>
<name>A0A9W7KSC4_9STRA</name>
<dbReference type="AlphaFoldDB" id="A0A9W7KSC4"/>
<protein>
    <submittedName>
        <fullName evidence="2">Uncharacterized protein</fullName>
    </submittedName>
</protein>